<dbReference type="InterPro" id="IPR018060">
    <property type="entry name" value="HTH_AraC"/>
</dbReference>
<keyword evidence="3" id="KW-0804">Transcription</keyword>
<evidence type="ECO:0000313" key="6">
    <source>
        <dbReference type="Proteomes" id="UP000286220"/>
    </source>
</evidence>
<dbReference type="Gene3D" id="2.60.120.10">
    <property type="entry name" value="Jelly Rolls"/>
    <property type="match status" value="1"/>
</dbReference>
<dbReference type="InterPro" id="IPR014710">
    <property type="entry name" value="RmlC-like_jellyroll"/>
</dbReference>
<dbReference type="GO" id="GO:0043565">
    <property type="term" value="F:sequence-specific DNA binding"/>
    <property type="evidence" value="ECO:0007669"/>
    <property type="project" value="InterPro"/>
</dbReference>
<dbReference type="InterPro" id="IPR018062">
    <property type="entry name" value="HTH_AraC-typ_CS"/>
</dbReference>
<dbReference type="InterPro" id="IPR009057">
    <property type="entry name" value="Homeodomain-like_sf"/>
</dbReference>
<gene>
    <name evidence="5" type="ORF">DW912_06820</name>
</gene>
<dbReference type="SUPFAM" id="SSF46689">
    <property type="entry name" value="Homeodomain-like"/>
    <property type="match status" value="2"/>
</dbReference>
<dbReference type="RefSeq" id="WP_118332282.1">
    <property type="nucleotide sequence ID" value="NZ_QSFZ01000006.1"/>
</dbReference>
<dbReference type="InterPro" id="IPR013096">
    <property type="entry name" value="Cupin_2"/>
</dbReference>
<dbReference type="PANTHER" id="PTHR43280:SF34">
    <property type="entry name" value="ARAC-FAMILY TRANSCRIPTIONAL REGULATOR"/>
    <property type="match status" value="1"/>
</dbReference>
<evidence type="ECO:0000256" key="1">
    <source>
        <dbReference type="ARBA" id="ARBA00023015"/>
    </source>
</evidence>
<dbReference type="EMBL" id="QSFZ01000006">
    <property type="protein sequence ID" value="RHA92429.1"/>
    <property type="molecule type" value="Genomic_DNA"/>
</dbReference>
<dbReference type="Pfam" id="PF07883">
    <property type="entry name" value="Cupin_2"/>
    <property type="match status" value="1"/>
</dbReference>
<keyword evidence="2" id="KW-0238">DNA-binding</keyword>
<evidence type="ECO:0000259" key="4">
    <source>
        <dbReference type="PROSITE" id="PS01124"/>
    </source>
</evidence>
<dbReference type="PROSITE" id="PS01124">
    <property type="entry name" value="HTH_ARAC_FAMILY_2"/>
    <property type="match status" value="1"/>
</dbReference>
<evidence type="ECO:0000256" key="3">
    <source>
        <dbReference type="ARBA" id="ARBA00023163"/>
    </source>
</evidence>
<accession>A0A413U541</accession>
<sequence>MHLTYENTNEEIIAVKRKPRHQPPHLHNAMEIVCVTKGTLELGVGQELYHMETGDIGVVFPDVIHHYQVFSSEVNEAVFINAPQMIFGRFENVLRNNAPQYPVVKSDVIPDEVYRAVESIIDTGQNDIWVVQAYLQIILARCIPMMKLVEKSKIGSDDIIYRTVSYISANFNKSISLDGMAHDLGVSKFSLSRLFSKTFHSSFNQYVNEARLGYACQRIETTDDTLTEISMDSGFGSLRTFNRVFKEKYRLTPSEYRNKLQDR</sequence>
<dbReference type="SMART" id="SM00342">
    <property type="entry name" value="HTH_ARAC"/>
    <property type="match status" value="1"/>
</dbReference>
<reference evidence="5 6" key="1">
    <citation type="submission" date="2018-08" db="EMBL/GenBank/DDBJ databases">
        <title>A genome reference for cultivated species of the human gut microbiota.</title>
        <authorList>
            <person name="Zou Y."/>
            <person name="Xue W."/>
            <person name="Luo G."/>
        </authorList>
    </citation>
    <scope>NUCLEOTIDE SEQUENCE [LARGE SCALE GENOMIC DNA]</scope>
    <source>
        <strain evidence="5 6">AM42-17AT</strain>
    </source>
</reference>
<dbReference type="AlphaFoldDB" id="A0A413U541"/>
<evidence type="ECO:0000313" key="5">
    <source>
        <dbReference type="EMBL" id="RHA92429.1"/>
    </source>
</evidence>
<organism evidence="5 6">
    <name type="scientific">Agathobacter rectalis</name>
    <dbReference type="NCBI Taxonomy" id="39491"/>
    <lineage>
        <taxon>Bacteria</taxon>
        <taxon>Bacillati</taxon>
        <taxon>Bacillota</taxon>
        <taxon>Clostridia</taxon>
        <taxon>Lachnospirales</taxon>
        <taxon>Lachnospiraceae</taxon>
        <taxon>Agathobacter</taxon>
    </lineage>
</organism>
<proteinExistence type="predicted"/>
<protein>
    <submittedName>
        <fullName evidence="5">AraC family transcriptional regulator</fullName>
    </submittedName>
</protein>
<dbReference type="GO" id="GO:0003700">
    <property type="term" value="F:DNA-binding transcription factor activity"/>
    <property type="evidence" value="ECO:0007669"/>
    <property type="project" value="InterPro"/>
</dbReference>
<dbReference type="Proteomes" id="UP000286220">
    <property type="component" value="Unassembled WGS sequence"/>
</dbReference>
<dbReference type="InterPro" id="IPR037923">
    <property type="entry name" value="HTH-like"/>
</dbReference>
<comment type="caution">
    <text evidence="5">The sequence shown here is derived from an EMBL/GenBank/DDBJ whole genome shotgun (WGS) entry which is preliminary data.</text>
</comment>
<dbReference type="InterPro" id="IPR020449">
    <property type="entry name" value="Tscrpt_reg_AraC-type_HTH"/>
</dbReference>
<dbReference type="Gene3D" id="1.10.10.60">
    <property type="entry name" value="Homeodomain-like"/>
    <property type="match status" value="2"/>
</dbReference>
<dbReference type="SUPFAM" id="SSF51215">
    <property type="entry name" value="Regulatory protein AraC"/>
    <property type="match status" value="1"/>
</dbReference>
<dbReference type="Pfam" id="PF12833">
    <property type="entry name" value="HTH_18"/>
    <property type="match status" value="1"/>
</dbReference>
<dbReference type="PRINTS" id="PR00032">
    <property type="entry name" value="HTHARAC"/>
</dbReference>
<name>A0A413U541_9FIRM</name>
<dbReference type="PANTHER" id="PTHR43280">
    <property type="entry name" value="ARAC-FAMILY TRANSCRIPTIONAL REGULATOR"/>
    <property type="match status" value="1"/>
</dbReference>
<keyword evidence="1" id="KW-0805">Transcription regulation</keyword>
<evidence type="ECO:0000256" key="2">
    <source>
        <dbReference type="ARBA" id="ARBA00023125"/>
    </source>
</evidence>
<feature type="domain" description="HTH araC/xylS-type" evidence="4">
    <location>
        <begin position="161"/>
        <end position="259"/>
    </location>
</feature>
<dbReference type="PROSITE" id="PS00041">
    <property type="entry name" value="HTH_ARAC_FAMILY_1"/>
    <property type="match status" value="1"/>
</dbReference>